<dbReference type="Pfam" id="PF03819">
    <property type="entry name" value="MazG"/>
    <property type="match status" value="2"/>
</dbReference>
<dbReference type="NCBIfam" id="TIGR00444">
    <property type="entry name" value="mazG"/>
    <property type="match status" value="1"/>
</dbReference>
<dbReference type="FunFam" id="1.10.287.1080:FF:000003">
    <property type="entry name" value="Nucleoside triphosphate pyrophosphohydrolase"/>
    <property type="match status" value="1"/>
</dbReference>
<evidence type="ECO:0000256" key="1">
    <source>
        <dbReference type="ARBA" id="ARBA00052141"/>
    </source>
</evidence>
<comment type="similarity">
    <text evidence="2">Belongs to the nucleoside triphosphate pyrophosphohydrolase family.</text>
</comment>
<dbReference type="STRING" id="28181.BEN30_00685"/>
<evidence type="ECO:0000256" key="4">
    <source>
        <dbReference type="ARBA" id="ARBA00074799"/>
    </source>
</evidence>
<dbReference type="GO" id="GO:0006203">
    <property type="term" value="P:dGTP catabolic process"/>
    <property type="evidence" value="ECO:0007669"/>
    <property type="project" value="TreeGrafter"/>
</dbReference>
<dbReference type="EMBL" id="MCGG01000067">
    <property type="protein sequence ID" value="OEJ64640.1"/>
    <property type="molecule type" value="Genomic_DNA"/>
</dbReference>
<gene>
    <name evidence="6" type="ORF">BEN30_00685</name>
</gene>
<reference evidence="7" key="1">
    <citation type="submission" date="2016-07" db="EMBL/GenBank/DDBJ databases">
        <authorList>
            <person name="Florea S."/>
            <person name="Webb J.S."/>
            <person name="Jaromczyk J."/>
            <person name="Schardl C.L."/>
        </authorList>
    </citation>
    <scope>NUCLEOTIDE SEQUENCE [LARGE SCALE GENOMIC DNA]</scope>
    <source>
        <strain evidence="7">MV-1</strain>
    </source>
</reference>
<evidence type="ECO:0000313" key="7">
    <source>
        <dbReference type="Proteomes" id="UP000095347"/>
    </source>
</evidence>
<evidence type="ECO:0000256" key="2">
    <source>
        <dbReference type="ARBA" id="ARBA00061115"/>
    </source>
</evidence>
<accession>A0A1E5Q481</accession>
<feature type="domain" description="NTP pyrophosphohydrolase MazG-like" evidence="5">
    <location>
        <begin position="186"/>
        <end position="229"/>
    </location>
</feature>
<dbReference type="InterPro" id="IPR011551">
    <property type="entry name" value="NTP_PyrPHydrolase_MazG"/>
</dbReference>
<dbReference type="SUPFAM" id="SSF101386">
    <property type="entry name" value="all-alpha NTP pyrophosphatases"/>
    <property type="match status" value="2"/>
</dbReference>
<dbReference type="PANTHER" id="PTHR30522">
    <property type="entry name" value="NUCLEOSIDE TRIPHOSPHATE PYROPHOSPHOHYDROLASE"/>
    <property type="match status" value="1"/>
</dbReference>
<dbReference type="GO" id="GO:0046076">
    <property type="term" value="P:dTTP catabolic process"/>
    <property type="evidence" value="ECO:0007669"/>
    <property type="project" value="TreeGrafter"/>
</dbReference>
<dbReference type="CDD" id="cd11529">
    <property type="entry name" value="NTP-PPase_MazG_Cterm"/>
    <property type="match status" value="1"/>
</dbReference>
<dbReference type="AlphaFoldDB" id="A0A1E5Q481"/>
<evidence type="ECO:0000259" key="5">
    <source>
        <dbReference type="Pfam" id="PF03819"/>
    </source>
</evidence>
<keyword evidence="7" id="KW-1185">Reference proteome</keyword>
<dbReference type="GO" id="GO:0047693">
    <property type="term" value="F:ATP diphosphatase activity"/>
    <property type="evidence" value="ECO:0007669"/>
    <property type="project" value="UniProtKB-EC"/>
</dbReference>
<dbReference type="GO" id="GO:0046061">
    <property type="term" value="P:dATP catabolic process"/>
    <property type="evidence" value="ECO:0007669"/>
    <property type="project" value="TreeGrafter"/>
</dbReference>
<dbReference type="InterPro" id="IPR004518">
    <property type="entry name" value="MazG-like_dom"/>
</dbReference>
<feature type="domain" description="NTP pyrophosphohydrolase MazG-like" evidence="5">
    <location>
        <begin position="35"/>
        <end position="108"/>
    </location>
</feature>
<evidence type="ECO:0000313" key="6">
    <source>
        <dbReference type="EMBL" id="OEJ64640.1"/>
    </source>
</evidence>
<name>A0A1E5Q481_9PROT</name>
<keyword evidence="6" id="KW-0378">Hydrolase</keyword>
<dbReference type="Gene3D" id="1.10.287.1080">
    <property type="entry name" value="MazG-like"/>
    <property type="match status" value="2"/>
</dbReference>
<dbReference type="GO" id="GO:0046052">
    <property type="term" value="P:UTP catabolic process"/>
    <property type="evidence" value="ECO:0007669"/>
    <property type="project" value="TreeGrafter"/>
</dbReference>
<dbReference type="InterPro" id="IPR048015">
    <property type="entry name" value="NTP-PPase_MazG-like_N"/>
</dbReference>
<dbReference type="CDD" id="cd11528">
    <property type="entry name" value="NTP-PPase_MazG_Nterm"/>
    <property type="match status" value="1"/>
</dbReference>
<dbReference type="PANTHER" id="PTHR30522:SF0">
    <property type="entry name" value="NUCLEOSIDE TRIPHOSPHATE PYROPHOSPHOHYDROLASE"/>
    <property type="match status" value="1"/>
</dbReference>
<dbReference type="RefSeq" id="WP_069959142.1">
    <property type="nucleotide sequence ID" value="NZ_MCGG01000067.1"/>
</dbReference>
<sequence length="288" mass="31968">MSKSTPLPKNDLDGLLDLMARLRSPDGGCPWDLEQTFATIAPHTIEEAYEVADAIEHGDMDHLKDELGDLLFQVVFYAQMAKEQGAFDFHAIAATITEKMIRRHPHVFGTQVGIDDAQAQVDNWEALKADERKTKAKGANVDQPTGALADVSRGFPALMRAHKLQKRAARVGFDWPGVAPVFDKFREEVAELEAEITTHDERAIEHEIGDLLFTCVNLARKLGVDSEVALGRANGRFENRFGYIEQSLWAQGQTVEGTALDELDRLWDEAKTAQNADSQNADKGPKDQ</sequence>
<dbReference type="OrthoDB" id="9808939at2"/>
<proteinExistence type="inferred from homology"/>
<dbReference type="Proteomes" id="UP000095347">
    <property type="component" value="Unassembled WGS sequence"/>
</dbReference>
<protein>
    <recommendedName>
        <fullName evidence="4">Nucleoside triphosphate pyrophosphohydrolase</fullName>
        <ecNumber evidence="3">3.6.1.8</ecNumber>
    </recommendedName>
</protein>
<dbReference type="FunFam" id="1.10.287.1080:FF:000001">
    <property type="entry name" value="Nucleoside triphosphate pyrophosphohydrolase"/>
    <property type="match status" value="1"/>
</dbReference>
<organism evidence="6 7">
    <name type="scientific">Magnetovibrio blakemorei</name>
    <dbReference type="NCBI Taxonomy" id="28181"/>
    <lineage>
        <taxon>Bacteria</taxon>
        <taxon>Pseudomonadati</taxon>
        <taxon>Pseudomonadota</taxon>
        <taxon>Alphaproteobacteria</taxon>
        <taxon>Rhodospirillales</taxon>
        <taxon>Magnetovibrionaceae</taxon>
        <taxon>Magnetovibrio</taxon>
    </lineage>
</organism>
<dbReference type="GO" id="GO:0006950">
    <property type="term" value="P:response to stress"/>
    <property type="evidence" value="ECO:0007669"/>
    <property type="project" value="UniProtKB-ARBA"/>
</dbReference>
<dbReference type="EC" id="3.6.1.8" evidence="3"/>
<dbReference type="GO" id="GO:0046047">
    <property type="term" value="P:TTP catabolic process"/>
    <property type="evidence" value="ECO:0007669"/>
    <property type="project" value="TreeGrafter"/>
</dbReference>
<dbReference type="InterPro" id="IPR048011">
    <property type="entry name" value="NTP-PPase_MazG-like_C"/>
</dbReference>
<evidence type="ECO:0000256" key="3">
    <source>
        <dbReference type="ARBA" id="ARBA00066372"/>
    </source>
</evidence>
<dbReference type="GO" id="GO:0046081">
    <property type="term" value="P:dUTP catabolic process"/>
    <property type="evidence" value="ECO:0007669"/>
    <property type="project" value="TreeGrafter"/>
</dbReference>
<comment type="catalytic activity">
    <reaction evidence="1">
        <text>ATP + H2O = AMP + diphosphate + H(+)</text>
        <dbReference type="Rhea" id="RHEA:14245"/>
        <dbReference type="ChEBI" id="CHEBI:15377"/>
        <dbReference type="ChEBI" id="CHEBI:15378"/>
        <dbReference type="ChEBI" id="CHEBI:30616"/>
        <dbReference type="ChEBI" id="CHEBI:33019"/>
        <dbReference type="ChEBI" id="CHEBI:456215"/>
        <dbReference type="EC" id="3.6.1.8"/>
    </reaction>
</comment>
<comment type="caution">
    <text evidence="6">The sequence shown here is derived from an EMBL/GenBank/DDBJ whole genome shotgun (WGS) entry which is preliminary data.</text>
</comment>
<dbReference type="NCBIfam" id="NF007113">
    <property type="entry name" value="PRK09562.1"/>
    <property type="match status" value="1"/>
</dbReference>